<gene>
    <name evidence="1" type="ORF">PMZ80_004698</name>
</gene>
<accession>A0ABR0RSW3</accession>
<comment type="caution">
    <text evidence="1">The sequence shown here is derived from an EMBL/GenBank/DDBJ whole genome shotgun (WGS) entry which is preliminary data.</text>
</comment>
<dbReference type="GeneID" id="89998147"/>
<keyword evidence="2" id="KW-1185">Reference proteome</keyword>
<proteinExistence type="predicted"/>
<dbReference type="EMBL" id="JAVHJV010000004">
    <property type="protein sequence ID" value="KAK5943690.1"/>
    <property type="molecule type" value="Genomic_DNA"/>
</dbReference>
<reference evidence="1 2" key="1">
    <citation type="journal article" date="2023" name="Res Sq">
        <title>Genomic and morphological characterization of Knufia obscura isolated from the Mars 2020 spacecraft assembly facility.</title>
        <authorList>
            <person name="Chander A.M."/>
            <person name="Teixeira M.M."/>
            <person name="Singh N.K."/>
            <person name="Williams M.P."/>
            <person name="Parker C.W."/>
            <person name="Leo P."/>
            <person name="Stajich J.E."/>
            <person name="Torok T."/>
            <person name="Tighe S."/>
            <person name="Mason C.E."/>
            <person name="Venkateswaran K."/>
        </authorList>
    </citation>
    <scope>NUCLEOTIDE SEQUENCE [LARGE SCALE GENOMIC DNA]</scope>
    <source>
        <strain evidence="1 2">CCFEE 5817</strain>
    </source>
</reference>
<protein>
    <submittedName>
        <fullName evidence="1">Uncharacterized protein</fullName>
    </submittedName>
</protein>
<evidence type="ECO:0000313" key="2">
    <source>
        <dbReference type="Proteomes" id="UP001334248"/>
    </source>
</evidence>
<dbReference type="RefSeq" id="XP_064731780.1">
    <property type="nucleotide sequence ID" value="XM_064873122.1"/>
</dbReference>
<organism evidence="1 2">
    <name type="scientific">Knufia obscura</name>
    <dbReference type="NCBI Taxonomy" id="1635080"/>
    <lineage>
        <taxon>Eukaryota</taxon>
        <taxon>Fungi</taxon>
        <taxon>Dikarya</taxon>
        <taxon>Ascomycota</taxon>
        <taxon>Pezizomycotina</taxon>
        <taxon>Eurotiomycetes</taxon>
        <taxon>Chaetothyriomycetidae</taxon>
        <taxon>Chaetothyriales</taxon>
        <taxon>Trichomeriaceae</taxon>
        <taxon>Knufia</taxon>
    </lineage>
</organism>
<name>A0ABR0RSW3_9EURO</name>
<dbReference type="Proteomes" id="UP001334248">
    <property type="component" value="Unassembled WGS sequence"/>
</dbReference>
<sequence>MYHALIRTHHITSRKKVATLKAATKKFNCYALLRSGGAPGLMYVESGIEKDTQSWVNTVHGLRYKDYQLIAHVNGAAREVVPATEEGVLEEVATVKEFAAAMEGKGLLKWWRTAMGYVHD</sequence>
<evidence type="ECO:0000313" key="1">
    <source>
        <dbReference type="EMBL" id="KAK5943690.1"/>
    </source>
</evidence>